<evidence type="ECO:0000256" key="17">
    <source>
        <dbReference type="ARBA" id="ARBA00023242"/>
    </source>
</evidence>
<evidence type="ECO:0000256" key="3">
    <source>
        <dbReference type="ARBA" id="ARBA00004245"/>
    </source>
</evidence>
<evidence type="ECO:0000256" key="7">
    <source>
        <dbReference type="ARBA" id="ARBA00022490"/>
    </source>
</evidence>
<evidence type="ECO:0000256" key="22">
    <source>
        <dbReference type="ARBA" id="ARBA00030092"/>
    </source>
</evidence>
<dbReference type="GO" id="GO:0045211">
    <property type="term" value="C:postsynaptic membrane"/>
    <property type="evidence" value="ECO:0007669"/>
    <property type="project" value="UniProtKB-SubCell"/>
</dbReference>
<dbReference type="Gene3D" id="3.30.70.1040">
    <property type="entry name" value="Dystroglycan, domain 2"/>
    <property type="match status" value="1"/>
</dbReference>
<evidence type="ECO:0000256" key="11">
    <source>
        <dbReference type="ARBA" id="ARBA00022729"/>
    </source>
</evidence>
<dbReference type="EMBL" id="CAJPEV010000225">
    <property type="protein sequence ID" value="CAG0882637.1"/>
    <property type="molecule type" value="Genomic_DNA"/>
</dbReference>
<feature type="region of interest" description="Disordered" evidence="25">
    <location>
        <begin position="923"/>
        <end position="1011"/>
    </location>
</feature>
<evidence type="ECO:0000259" key="28">
    <source>
        <dbReference type="PROSITE" id="PS51699"/>
    </source>
</evidence>
<keyword evidence="6" id="KW-1003">Cell membrane</keyword>
<dbReference type="AlphaFoldDB" id="A0A7R8X1C1"/>
<keyword evidence="17" id="KW-0539">Nucleus</keyword>
<dbReference type="GO" id="GO:0002009">
    <property type="term" value="P:morphogenesis of an epithelium"/>
    <property type="evidence" value="ECO:0007669"/>
    <property type="project" value="TreeGrafter"/>
</dbReference>
<evidence type="ECO:0000256" key="25">
    <source>
        <dbReference type="SAM" id="MobiDB-lite"/>
    </source>
</evidence>
<feature type="transmembrane region" description="Helical" evidence="26">
    <location>
        <begin position="869"/>
        <end position="895"/>
    </location>
</feature>
<evidence type="ECO:0000256" key="18">
    <source>
        <dbReference type="ARBA" id="ARBA00023257"/>
    </source>
</evidence>
<dbReference type="GO" id="GO:0043236">
    <property type="term" value="F:laminin binding"/>
    <property type="evidence" value="ECO:0007669"/>
    <property type="project" value="TreeGrafter"/>
</dbReference>
<evidence type="ECO:0000256" key="6">
    <source>
        <dbReference type="ARBA" id="ARBA00022475"/>
    </source>
</evidence>
<dbReference type="GO" id="GO:0005856">
    <property type="term" value="C:cytoskeleton"/>
    <property type="evidence" value="ECO:0007669"/>
    <property type="project" value="UniProtKB-SubCell"/>
</dbReference>
<evidence type="ECO:0000256" key="10">
    <source>
        <dbReference type="ARBA" id="ARBA00022692"/>
    </source>
</evidence>
<dbReference type="SMART" id="SM00736">
    <property type="entry name" value="CADG"/>
    <property type="match status" value="3"/>
</dbReference>
<keyword evidence="26" id="KW-0472">Membrane</keyword>
<dbReference type="InterPro" id="IPR008465">
    <property type="entry name" value="DAG1_C"/>
</dbReference>
<dbReference type="Pfam" id="PF05454">
    <property type="entry name" value="DAG1"/>
    <property type="match status" value="1"/>
</dbReference>
<evidence type="ECO:0000256" key="8">
    <source>
        <dbReference type="ARBA" id="ARBA00022525"/>
    </source>
</evidence>
<keyword evidence="30" id="KW-1185">Reference proteome</keyword>
<evidence type="ECO:0000256" key="13">
    <source>
        <dbReference type="ARBA" id="ARBA00023018"/>
    </source>
</evidence>
<dbReference type="PROSITE" id="PS51699">
    <property type="entry name" value="SEA_DG"/>
    <property type="match status" value="2"/>
</dbReference>
<evidence type="ECO:0000256" key="21">
    <source>
        <dbReference type="ARBA" id="ARBA00026224"/>
    </source>
</evidence>
<evidence type="ECO:0000256" key="5">
    <source>
        <dbReference type="ARBA" id="ARBA00004642"/>
    </source>
</evidence>
<evidence type="ECO:0000256" key="12">
    <source>
        <dbReference type="ARBA" id="ARBA00022989"/>
    </source>
</evidence>
<dbReference type="EMBL" id="LR899742">
    <property type="protein sequence ID" value="CAD7242163.1"/>
    <property type="molecule type" value="Genomic_DNA"/>
</dbReference>
<evidence type="ECO:0000256" key="1">
    <source>
        <dbReference type="ARBA" id="ARBA00004135"/>
    </source>
</evidence>
<feature type="chain" id="PRO_5036402394" description="Dystroglycan 1" evidence="27">
    <location>
        <begin position="23"/>
        <end position="1011"/>
    </location>
</feature>
<sequence length="1011" mass="113384">MAVVNRKGLVIAMVVLWNVVTGIHLENDIEKYMGDLELEEGDLSHFQGVDSVERRRKARAIDEDRPENTWLNHGEGGLRRMWGIPDASVGLGQFFSYPIPQDAFAGDVSRFSVEGHHGLPMPSWLYFDPEHKRFEGVPTERDLGHHYISVTAHGVSVSGESSVKAKDVFAVNVVRRRGQAGSCPVSEDDLTMFSLVVDADLNSLAPSERVKVLTNIAQYLGIQQNEVWLISEPEDPLEENSALSAGPGNALRKRYEHPTWIQWKVGCKGMVSPEAKSVVQRLEEEAADGTMAEVTGYPIVGWHVTEVSPKSMRIRRQAFGSGEFLSSGHIDDEDYYLREDHEEGSGVEPSGRVVPTMASPIFPEATVYHSAPNLSPSLESSKITASIEEDEDDFFLTPLETTSPVYPRVPFTTPIPPTSTKVIPEVTASSASTPGSGSILPTDETEVEYGTKNWAPSVSERMGKQALFAGKLYRKKIPESLFVDFEDGNTRDLRLVFKDNEGKSMGKNSWIQFDTVKQEIYALPMEDNVGSYNFFLEAIDSEGAAAKEQIVIVVRQHSYARIINHQFTLQMEMEKKYESEFASKLDWQAAIIERLAQHLDNGDTDDIAVLHFSDPPHISFQWKNDSLSSHTYQIRARVGELLRYTVPYDTFYDTEDGHSRYMQLTLKTNDYQPIPEDSWLQFDVKNREFYGLPMQNDIGRKEYTLVCTDQDGLSVNDALVVLVADRPLLQRFNVEFRIHISTDFNAFMRDTRAKTRAVEKIANLFGDMDTSNIVVKSIEEGSVVLTWHNSSIPYQPCPHALITDLRRYMLNNNGTITKRLSDTFLPDFNVTRAEMIPIQICQGEGTFNAPVPSPPPPHDPAPSGSDDDYLVTFVVPAVICAALLLIAAVIACILYRRKRKGNMEVNKAFTNRGIPIIFAEELDDTKPEPAKEPMILRDEKPPPEYHRGMSGTSSPAMRSDEPSERTPLRDDPDDPDPASYQPPPPFATDPNRNNRPKVTPTYRKPPPYVPP</sequence>
<keyword evidence="10 26" id="KW-0812">Transmembrane</keyword>
<dbReference type="InterPro" id="IPR006644">
    <property type="entry name" value="Cadg"/>
</dbReference>
<dbReference type="GO" id="GO:0007411">
    <property type="term" value="P:axon guidance"/>
    <property type="evidence" value="ECO:0007669"/>
    <property type="project" value="TreeGrafter"/>
</dbReference>
<comment type="subcellular location">
    <subcellularLocation>
        <location evidence="1">Cell membrane</location>
        <location evidence="1">Sarcolemma</location>
    </subcellularLocation>
    <subcellularLocation>
        <location evidence="4">Cell membrane</location>
        <topology evidence="4">Single-pass type I membrane protein</topology>
    </subcellularLocation>
    <subcellularLocation>
        <location evidence="3">Cytoplasm</location>
        <location evidence="3">Cytoskeleton</location>
    </subcellularLocation>
    <subcellularLocation>
        <location evidence="5">Nucleus</location>
        <location evidence="5">Nucleoplasm</location>
    </subcellularLocation>
    <subcellularLocation>
        <location evidence="24">Postsynaptic cell membrane</location>
    </subcellularLocation>
    <subcellularLocation>
        <location evidence="2">Secreted</location>
        <location evidence="2">Extracellular space</location>
    </subcellularLocation>
</comment>
<organism evidence="29">
    <name type="scientific">Darwinula stevensoni</name>
    <dbReference type="NCBI Taxonomy" id="69355"/>
    <lineage>
        <taxon>Eukaryota</taxon>
        <taxon>Metazoa</taxon>
        <taxon>Ecdysozoa</taxon>
        <taxon>Arthropoda</taxon>
        <taxon>Crustacea</taxon>
        <taxon>Oligostraca</taxon>
        <taxon>Ostracoda</taxon>
        <taxon>Podocopa</taxon>
        <taxon>Podocopida</taxon>
        <taxon>Darwinulocopina</taxon>
        <taxon>Darwinuloidea</taxon>
        <taxon>Darwinulidae</taxon>
        <taxon>Darwinula</taxon>
    </lineage>
</organism>
<evidence type="ECO:0000256" key="9">
    <source>
        <dbReference type="ARBA" id="ARBA00022553"/>
    </source>
</evidence>
<dbReference type="Pfam" id="PF18424">
    <property type="entry name" value="a_DG1_N2"/>
    <property type="match status" value="1"/>
</dbReference>
<keyword evidence="9" id="KW-0597">Phosphoprotein</keyword>
<dbReference type="Gene3D" id="2.60.40.10">
    <property type="entry name" value="Immunoglobulins"/>
    <property type="match status" value="3"/>
</dbReference>
<evidence type="ECO:0000256" key="27">
    <source>
        <dbReference type="SAM" id="SignalP"/>
    </source>
</evidence>
<keyword evidence="16" id="KW-0206">Cytoskeleton</keyword>
<evidence type="ECO:0000256" key="2">
    <source>
        <dbReference type="ARBA" id="ARBA00004239"/>
    </source>
</evidence>
<evidence type="ECO:0000256" key="16">
    <source>
        <dbReference type="ARBA" id="ARBA00023212"/>
    </source>
</evidence>
<dbReference type="GO" id="GO:0021675">
    <property type="term" value="P:nerve development"/>
    <property type="evidence" value="ECO:0007669"/>
    <property type="project" value="TreeGrafter"/>
</dbReference>
<evidence type="ECO:0000256" key="4">
    <source>
        <dbReference type="ARBA" id="ARBA00004251"/>
    </source>
</evidence>
<dbReference type="InterPro" id="IPR015919">
    <property type="entry name" value="Cadherin-like_sf"/>
</dbReference>
<keyword evidence="18" id="KW-0628">Postsynaptic cell membrane</keyword>
<dbReference type="GO" id="GO:0005654">
    <property type="term" value="C:nucleoplasm"/>
    <property type="evidence" value="ECO:0007669"/>
    <property type="project" value="UniProtKB-SubCell"/>
</dbReference>
<evidence type="ECO:0000313" key="29">
    <source>
        <dbReference type="EMBL" id="CAD7242163.1"/>
    </source>
</evidence>
<reference evidence="29" key="1">
    <citation type="submission" date="2020-11" db="EMBL/GenBank/DDBJ databases">
        <authorList>
            <person name="Tran Van P."/>
        </authorList>
    </citation>
    <scope>NUCLEOTIDE SEQUENCE</scope>
</reference>
<keyword evidence="15" id="KW-0325">Glycoprotein</keyword>
<dbReference type="CDD" id="cd11303">
    <property type="entry name" value="Dystroglycan_repeat"/>
    <property type="match status" value="1"/>
</dbReference>
<feature type="domain" description="Peptidase S72" evidence="28">
    <location>
        <begin position="562"/>
        <end position="678"/>
    </location>
</feature>
<dbReference type="InterPro" id="IPR027468">
    <property type="entry name" value="Alpha-dystroglycan_domain_2"/>
</dbReference>
<dbReference type="PANTHER" id="PTHR21559">
    <property type="entry name" value="DYSTROGLYCAN-RELATED"/>
    <property type="match status" value="1"/>
</dbReference>
<keyword evidence="13" id="KW-0770">Synapse</keyword>
<name>A0A7R8X1C1_9CRUS</name>
<dbReference type="InterPro" id="IPR013783">
    <property type="entry name" value="Ig-like_fold"/>
</dbReference>
<accession>A0A7R8X1C1</accession>
<evidence type="ECO:0000256" key="24">
    <source>
        <dbReference type="ARBA" id="ARBA00034100"/>
    </source>
</evidence>
<evidence type="ECO:0000256" key="23">
    <source>
        <dbReference type="ARBA" id="ARBA00031034"/>
    </source>
</evidence>
<keyword evidence="7" id="KW-0963">Cytoplasm</keyword>
<feature type="domain" description="Peptidase S72" evidence="28">
    <location>
        <begin position="731"/>
        <end position="840"/>
    </location>
</feature>
<feature type="compositionally biased region" description="Basic and acidic residues" evidence="25">
    <location>
        <begin position="924"/>
        <end position="947"/>
    </location>
</feature>
<keyword evidence="8" id="KW-0964">Secreted</keyword>
<feature type="signal peptide" evidence="27">
    <location>
        <begin position="1"/>
        <end position="22"/>
    </location>
</feature>
<feature type="compositionally biased region" description="Basic and acidic residues" evidence="25">
    <location>
        <begin position="958"/>
        <end position="970"/>
    </location>
</feature>
<evidence type="ECO:0000256" key="15">
    <source>
        <dbReference type="ARBA" id="ARBA00023180"/>
    </source>
</evidence>
<dbReference type="InterPro" id="IPR041631">
    <property type="entry name" value="Alpha_DG1_N2"/>
</dbReference>
<dbReference type="GO" id="GO:0005576">
    <property type="term" value="C:extracellular region"/>
    <property type="evidence" value="ECO:0007669"/>
    <property type="project" value="UniProtKB-SubCell"/>
</dbReference>
<proteinExistence type="predicted"/>
<dbReference type="GO" id="GO:0042383">
    <property type="term" value="C:sarcolemma"/>
    <property type="evidence" value="ECO:0007669"/>
    <property type="project" value="UniProtKB-SubCell"/>
</dbReference>
<evidence type="ECO:0000313" key="30">
    <source>
        <dbReference type="Proteomes" id="UP000677054"/>
    </source>
</evidence>
<dbReference type="OrthoDB" id="5990676at2759"/>
<keyword evidence="14" id="KW-1015">Disulfide bond</keyword>
<comment type="function">
    <text evidence="20">Transmembrane protein that plays important roles in connecting the extracellular matrix to the cytoskeleton. Acts as a cell adhesion receptor in both muscle and non-muscle tissues. Receptor for both DMD and UTRN and, through these interactions, scaffolds axin to the cytoskeleton. Also functions in cell adhesion-mediated signaling and implicated in cell polarity.</text>
</comment>
<evidence type="ECO:0000256" key="19">
    <source>
        <dbReference type="ARBA" id="ARBA00023567"/>
    </source>
</evidence>
<dbReference type="GO" id="GO:0005509">
    <property type="term" value="F:calcium ion binding"/>
    <property type="evidence" value="ECO:0007669"/>
    <property type="project" value="InterPro"/>
</dbReference>
<dbReference type="PANTHER" id="PTHR21559:SF21">
    <property type="entry name" value="DYSTROGLYCAN 1"/>
    <property type="match status" value="1"/>
</dbReference>
<dbReference type="Proteomes" id="UP000677054">
    <property type="component" value="Unassembled WGS sequence"/>
</dbReference>
<dbReference type="InterPro" id="IPR030398">
    <property type="entry name" value="SEA_DG_dom"/>
</dbReference>
<comment type="function">
    <text evidence="19">The dystroglycan complex is involved in a number of processes including laminin and basement membrane assembly, sarcolemmal stability, cell survival, peripheral nerve myelination, nodal structure, cell migration, and epithelial polarization.</text>
</comment>
<evidence type="ECO:0000256" key="14">
    <source>
        <dbReference type="ARBA" id="ARBA00023157"/>
    </source>
</evidence>
<protein>
    <recommendedName>
        <fullName evidence="21">Dystroglycan 1</fullName>
    </recommendedName>
    <alternativeName>
        <fullName evidence="23">Dystroglycan</fullName>
    </alternativeName>
    <alternativeName>
        <fullName evidence="22">Dystrophin-associated glycoprotein 1</fullName>
    </alternativeName>
</protein>
<evidence type="ECO:0000256" key="26">
    <source>
        <dbReference type="SAM" id="Phobius"/>
    </source>
</evidence>
<dbReference type="SUPFAM" id="SSF49313">
    <property type="entry name" value="Cadherin-like"/>
    <property type="match status" value="3"/>
</dbReference>
<keyword evidence="11 27" id="KW-0732">Signal</keyword>
<dbReference type="GO" id="GO:0016011">
    <property type="term" value="C:dystroglycan complex"/>
    <property type="evidence" value="ECO:0007669"/>
    <property type="project" value="TreeGrafter"/>
</dbReference>
<gene>
    <name evidence="29" type="ORF">DSTB1V02_LOCUS2134</name>
</gene>
<keyword evidence="12 26" id="KW-1133">Transmembrane helix</keyword>
<evidence type="ECO:0000256" key="20">
    <source>
        <dbReference type="ARBA" id="ARBA00024991"/>
    </source>
</evidence>
<dbReference type="SUPFAM" id="SSF111006">
    <property type="entry name" value="Dystroglycan, domain 2"/>
    <property type="match status" value="1"/>
</dbReference>